<gene>
    <name evidence="1" type="ORF">A7K69_12080</name>
</gene>
<sequence length="70" mass="8188">MFMEGEDGDGQKVCFREGSNKFEDYDHGHFQEKRNVLSSCGMQLNMLFYCLLDRIMGIACFPSTFFSKWN</sequence>
<organism evidence="1 2">
    <name type="scientific">Parageobacillus thermoglucosidasius</name>
    <name type="common">Geobacillus thermoglucosidasius</name>
    <dbReference type="NCBI Taxonomy" id="1426"/>
    <lineage>
        <taxon>Bacteria</taxon>
        <taxon>Bacillati</taxon>
        <taxon>Bacillota</taxon>
        <taxon>Bacilli</taxon>
        <taxon>Bacillales</taxon>
        <taxon>Anoxybacillaceae</taxon>
        <taxon>Parageobacillus</taxon>
    </lineage>
</organism>
<accession>A0A1B7KPU9</accession>
<protein>
    <submittedName>
        <fullName evidence="1">Uncharacterized protein</fullName>
    </submittedName>
</protein>
<dbReference type="AlphaFoldDB" id="A0A1B7KPU9"/>
<evidence type="ECO:0000313" key="2">
    <source>
        <dbReference type="Proteomes" id="UP000078290"/>
    </source>
</evidence>
<proteinExistence type="predicted"/>
<name>A0A1B7KPU9_PARTM</name>
<dbReference type="EMBL" id="LXMA01000038">
    <property type="protein sequence ID" value="OAT72125.1"/>
    <property type="molecule type" value="Genomic_DNA"/>
</dbReference>
<dbReference type="Proteomes" id="UP000078290">
    <property type="component" value="Unassembled WGS sequence"/>
</dbReference>
<comment type="caution">
    <text evidence="1">The sequence shown here is derived from an EMBL/GenBank/DDBJ whole genome shotgun (WGS) entry which is preliminary data.</text>
</comment>
<evidence type="ECO:0000313" key="1">
    <source>
        <dbReference type="EMBL" id="OAT72125.1"/>
    </source>
</evidence>
<reference evidence="2" key="1">
    <citation type="submission" date="2016-05" db="EMBL/GenBank/DDBJ databases">
        <authorList>
            <person name="Wang W."/>
            <person name="Zhu L."/>
        </authorList>
    </citation>
    <scope>NUCLEOTIDE SEQUENCE [LARGE SCALE GENOMIC DNA]</scope>
    <source>
        <strain evidence="2">W-2</strain>
    </source>
</reference>